<dbReference type="GeneID" id="47722147"/>
<dbReference type="AlphaFoldDB" id="A0A2H1E6Q1"/>
<feature type="domain" description="Helix-turn-helix" evidence="1">
    <location>
        <begin position="40"/>
        <end position="86"/>
    </location>
</feature>
<sequence>MKITQIEGIEAADLLTQFQKLHTELILIKRSSEPPKKDKLLTRKQTAEILQVSLVTLWNWTKKGTIKAYRIGNKIRYKESEIIEALQVVNAK</sequence>
<evidence type="ECO:0000313" key="2">
    <source>
        <dbReference type="EMBL" id="SFZ80443.1"/>
    </source>
</evidence>
<proteinExistence type="predicted"/>
<organism evidence="2 3">
    <name type="scientific">Tenacibaculum maritimum NCIMB 2154</name>
    <dbReference type="NCBI Taxonomy" id="1349785"/>
    <lineage>
        <taxon>Bacteria</taxon>
        <taxon>Pseudomonadati</taxon>
        <taxon>Bacteroidota</taxon>
        <taxon>Flavobacteriia</taxon>
        <taxon>Flavobacteriales</taxon>
        <taxon>Flavobacteriaceae</taxon>
        <taxon>Tenacibaculum</taxon>
    </lineage>
</organism>
<protein>
    <recommendedName>
        <fullName evidence="1">Helix-turn-helix domain-containing protein</fullName>
    </recommendedName>
</protein>
<dbReference type="OrthoDB" id="1097811at2"/>
<dbReference type="InterPro" id="IPR009061">
    <property type="entry name" value="DNA-bd_dom_put_sf"/>
</dbReference>
<dbReference type="EMBL" id="LT634361">
    <property type="protein sequence ID" value="SFZ80443.1"/>
    <property type="molecule type" value="Genomic_DNA"/>
</dbReference>
<accession>A0A2H1E6Q1</accession>
<dbReference type="RefSeq" id="WP_100210685.1">
    <property type="nucleotide sequence ID" value="NZ_CP138495.1"/>
</dbReference>
<dbReference type="NCBIfam" id="TIGR01764">
    <property type="entry name" value="excise"/>
    <property type="match status" value="1"/>
</dbReference>
<dbReference type="SUPFAM" id="SSF46955">
    <property type="entry name" value="Putative DNA-binding domain"/>
    <property type="match status" value="1"/>
</dbReference>
<dbReference type="Pfam" id="PF12728">
    <property type="entry name" value="HTH_17"/>
    <property type="match status" value="1"/>
</dbReference>
<reference evidence="2 3" key="1">
    <citation type="submission" date="2016-11" db="EMBL/GenBank/DDBJ databases">
        <authorList>
            <person name="Jaros S."/>
            <person name="Januszkiewicz K."/>
            <person name="Wedrychowicz H."/>
        </authorList>
    </citation>
    <scope>NUCLEOTIDE SEQUENCE [LARGE SCALE GENOMIC DNA]</scope>
    <source>
        <strain evidence="2">NCIMB 2154T</strain>
    </source>
</reference>
<keyword evidence="3" id="KW-1185">Reference proteome</keyword>
<name>A0A2H1E6Q1_9FLAO</name>
<dbReference type="InterPro" id="IPR041657">
    <property type="entry name" value="HTH_17"/>
</dbReference>
<dbReference type="InterPro" id="IPR010093">
    <property type="entry name" value="SinI_DNA-bd"/>
</dbReference>
<dbReference type="Proteomes" id="UP000231564">
    <property type="component" value="Chromosome MARIT"/>
</dbReference>
<evidence type="ECO:0000313" key="3">
    <source>
        <dbReference type="Proteomes" id="UP000231564"/>
    </source>
</evidence>
<dbReference type="GO" id="GO:0003677">
    <property type="term" value="F:DNA binding"/>
    <property type="evidence" value="ECO:0007669"/>
    <property type="project" value="InterPro"/>
</dbReference>
<evidence type="ECO:0000259" key="1">
    <source>
        <dbReference type="Pfam" id="PF12728"/>
    </source>
</evidence>
<gene>
    <name evidence="2" type="ORF">MARIT_0548</name>
</gene>
<dbReference type="KEGG" id="tmar:MARIT_0548"/>